<gene>
    <name evidence="2" type="ORF">ACFS5M_07035</name>
</gene>
<evidence type="ECO:0000313" key="3">
    <source>
        <dbReference type="Proteomes" id="UP001597533"/>
    </source>
</evidence>
<protein>
    <submittedName>
        <fullName evidence="2">DUF6090 family protein</fullName>
    </submittedName>
</protein>
<keyword evidence="1" id="KW-0472">Membrane</keyword>
<keyword evidence="1" id="KW-0812">Transmembrane</keyword>
<keyword evidence="1" id="KW-1133">Transmembrane helix</keyword>
<name>A0ABW5WLT3_9FLAO</name>
<dbReference type="RefSeq" id="WP_183487150.1">
    <property type="nucleotide sequence ID" value="NZ_JBHUOV010000001.1"/>
</dbReference>
<evidence type="ECO:0000313" key="2">
    <source>
        <dbReference type="EMBL" id="MFD2823419.1"/>
    </source>
</evidence>
<feature type="transmembrane region" description="Helical" evidence="1">
    <location>
        <begin position="21"/>
        <end position="42"/>
    </location>
</feature>
<reference evidence="3" key="1">
    <citation type="journal article" date="2019" name="Int. J. Syst. Evol. Microbiol.">
        <title>The Global Catalogue of Microorganisms (GCM) 10K type strain sequencing project: providing services to taxonomists for standard genome sequencing and annotation.</title>
        <authorList>
            <consortium name="The Broad Institute Genomics Platform"/>
            <consortium name="The Broad Institute Genome Sequencing Center for Infectious Disease"/>
            <person name="Wu L."/>
            <person name="Ma J."/>
        </authorList>
    </citation>
    <scope>NUCLEOTIDE SEQUENCE [LARGE SCALE GENOMIC DNA]</scope>
    <source>
        <strain evidence="3">KCTC 32141</strain>
    </source>
</reference>
<dbReference type="InterPro" id="IPR045749">
    <property type="entry name" value="DUF6090"/>
</dbReference>
<dbReference type="EMBL" id="JBHUOV010000001">
    <property type="protein sequence ID" value="MFD2823419.1"/>
    <property type="molecule type" value="Genomic_DNA"/>
</dbReference>
<dbReference type="Proteomes" id="UP001597533">
    <property type="component" value="Unassembled WGS sequence"/>
</dbReference>
<comment type="caution">
    <text evidence="2">The sequence shown here is derived from an EMBL/GenBank/DDBJ whole genome shotgun (WGS) entry which is preliminary data.</text>
</comment>
<keyword evidence="3" id="KW-1185">Reference proteome</keyword>
<proteinExistence type="predicted"/>
<organism evidence="2 3">
    <name type="scientific">Lacinutrix iliipiscaria</name>
    <dbReference type="NCBI Taxonomy" id="1230532"/>
    <lineage>
        <taxon>Bacteria</taxon>
        <taxon>Pseudomonadati</taxon>
        <taxon>Bacteroidota</taxon>
        <taxon>Flavobacteriia</taxon>
        <taxon>Flavobacteriales</taxon>
        <taxon>Flavobacteriaceae</taxon>
        <taxon>Lacinutrix</taxon>
    </lineage>
</organism>
<evidence type="ECO:0000256" key="1">
    <source>
        <dbReference type="SAM" id="Phobius"/>
    </source>
</evidence>
<accession>A0ABW5WLT3</accession>
<dbReference type="Pfam" id="PF19578">
    <property type="entry name" value="DUF6090"/>
    <property type="match status" value="1"/>
</dbReference>
<sequence>MIKFFRKIRYDLMEKNKTGKYLKYAIGEIVLVVIGILIALSINNWNEKRKIRDNEIIYLNNIKRDLQLSITEMNQFIDRQNSLINSANTVLEHINSKPVDDWNSINKHLVDIYTWKSFYLIDNTYQELKNSGNFAIISNDSIKNDLLNLDLLYKKLKHTEKHWEKVAEQTLYPGSYEKQDISSMSRNYLFQISNGKMGVFGNLTEETFGDIFIDQKQKNGFALAILDFGGMNGTLMEMIKKCKELISLIDNELTK</sequence>